<evidence type="ECO:0000313" key="3">
    <source>
        <dbReference type="Proteomes" id="UP000325177"/>
    </source>
</evidence>
<dbReference type="Proteomes" id="UP000325177">
    <property type="component" value="Chromosome"/>
</dbReference>
<accession>A0A5P1UX84</accession>
<sequence length="166" mass="18661">MNKIITLIGLSFILGACTTPVTSTSSNSNNHIATAGSLSCKANEICPNVVVQWDKQKKQQLKLDLSLTSSYDYYDIDQITFIVDGKSFNYIPIGKTQQKYINRLIPKRSSNTFTIPSSFLYEFKNAKNVDLAINTNKGVIKRSVYTPTQQSMLYHNFKQLMTGMAQ</sequence>
<evidence type="ECO:0000256" key="1">
    <source>
        <dbReference type="SAM" id="SignalP"/>
    </source>
</evidence>
<gene>
    <name evidence="2" type="ORF">F2A31_08730</name>
</gene>
<proteinExistence type="predicted"/>
<dbReference type="PROSITE" id="PS51257">
    <property type="entry name" value="PROKAR_LIPOPROTEIN"/>
    <property type="match status" value="1"/>
</dbReference>
<feature type="signal peptide" evidence="1">
    <location>
        <begin position="1"/>
        <end position="16"/>
    </location>
</feature>
<evidence type="ECO:0008006" key="4">
    <source>
        <dbReference type="Google" id="ProtNLM"/>
    </source>
</evidence>
<dbReference type="EMBL" id="CP043909">
    <property type="protein sequence ID" value="QER39796.1"/>
    <property type="molecule type" value="Genomic_DNA"/>
</dbReference>
<protein>
    <recommendedName>
        <fullName evidence="4">Lipoprotein</fullName>
    </recommendedName>
</protein>
<evidence type="ECO:0000313" key="2">
    <source>
        <dbReference type="EMBL" id="QER39796.1"/>
    </source>
</evidence>
<feature type="chain" id="PRO_5024817594" description="Lipoprotein" evidence="1">
    <location>
        <begin position="17"/>
        <end position="166"/>
    </location>
</feature>
<reference evidence="2 3" key="1">
    <citation type="submission" date="2019-09" db="EMBL/GenBank/DDBJ databases">
        <title>Acinetobacter sp. C16S1 isolated from saline soil.</title>
        <authorList>
            <person name="Xu L."/>
            <person name="Sun J.-Q."/>
        </authorList>
    </citation>
    <scope>NUCLEOTIDE SEQUENCE [LARGE SCALE GENOMIC DNA]</scope>
    <source>
        <strain evidence="2 3">C16S1</strain>
    </source>
</reference>
<dbReference type="AlphaFoldDB" id="A0A5P1UX84"/>
<keyword evidence="1" id="KW-0732">Signal</keyword>
<name>A0A5P1UX84_9GAMM</name>
<dbReference type="RefSeq" id="WP_150026066.1">
    <property type="nucleotide sequence ID" value="NZ_CP043909.1"/>
</dbReference>
<keyword evidence="3" id="KW-1185">Reference proteome</keyword>
<organism evidence="2 3">
    <name type="scientific">Acinetobacter suaedae</name>
    <dbReference type="NCBI Taxonomy" id="2609668"/>
    <lineage>
        <taxon>Bacteria</taxon>
        <taxon>Pseudomonadati</taxon>
        <taxon>Pseudomonadota</taxon>
        <taxon>Gammaproteobacteria</taxon>
        <taxon>Moraxellales</taxon>
        <taxon>Moraxellaceae</taxon>
        <taxon>Acinetobacter</taxon>
    </lineage>
</organism>
<dbReference type="KEGG" id="asue:F2A31_08730"/>